<proteinExistence type="predicted"/>
<feature type="domain" description="Alpha/beta hydrolase fold-3" evidence="2">
    <location>
        <begin position="60"/>
        <end position="150"/>
    </location>
</feature>
<dbReference type="EMBL" id="ML978067">
    <property type="protein sequence ID" value="KAF2019708.1"/>
    <property type="molecule type" value="Genomic_DNA"/>
</dbReference>
<name>A0A6A5Y2M4_9PLEO</name>
<evidence type="ECO:0000259" key="2">
    <source>
        <dbReference type="Pfam" id="PF07859"/>
    </source>
</evidence>
<dbReference type="GeneID" id="54284588"/>
<keyword evidence="4" id="KW-1185">Reference proteome</keyword>
<dbReference type="Pfam" id="PF07859">
    <property type="entry name" value="Abhydrolase_3"/>
    <property type="match status" value="2"/>
</dbReference>
<reference evidence="3" key="1">
    <citation type="journal article" date="2020" name="Stud. Mycol.">
        <title>101 Dothideomycetes genomes: a test case for predicting lifestyles and emergence of pathogens.</title>
        <authorList>
            <person name="Haridas S."/>
            <person name="Albert R."/>
            <person name="Binder M."/>
            <person name="Bloem J."/>
            <person name="Labutti K."/>
            <person name="Salamov A."/>
            <person name="Andreopoulos B."/>
            <person name="Baker S."/>
            <person name="Barry K."/>
            <person name="Bills G."/>
            <person name="Bluhm B."/>
            <person name="Cannon C."/>
            <person name="Castanera R."/>
            <person name="Culley D."/>
            <person name="Daum C."/>
            <person name="Ezra D."/>
            <person name="Gonzalez J."/>
            <person name="Henrissat B."/>
            <person name="Kuo A."/>
            <person name="Liang C."/>
            <person name="Lipzen A."/>
            <person name="Lutzoni F."/>
            <person name="Magnuson J."/>
            <person name="Mondo S."/>
            <person name="Nolan M."/>
            <person name="Ohm R."/>
            <person name="Pangilinan J."/>
            <person name="Park H.-J."/>
            <person name="Ramirez L."/>
            <person name="Alfaro M."/>
            <person name="Sun H."/>
            <person name="Tritt A."/>
            <person name="Yoshinaga Y."/>
            <person name="Zwiers L.-H."/>
            <person name="Turgeon B."/>
            <person name="Goodwin S."/>
            <person name="Spatafora J."/>
            <person name="Crous P."/>
            <person name="Grigoriev I."/>
        </authorList>
    </citation>
    <scope>NUCLEOTIDE SEQUENCE</scope>
    <source>
        <strain evidence="3">CBS 175.79</strain>
    </source>
</reference>
<gene>
    <name evidence="3" type="ORF">BU24DRAFT_419336</name>
</gene>
<sequence>MGIGMMLHKLARPLPPKPAFSRYIDATVSPLKGKIRLQFYTPKGYKASKKLKAAKRYPVVINFHGGGFVLGTARDDARWAGTVVDQVGAVVVSVDYRLAPEYPFPTAVEDGADVILWLAQNAEELYLDSDRFAISGFSSGGNMSFTVPLCLQGELLDRSPSGAKIQDGRAGSVPPQVLSQQIQNVHTVNSAISNTSLPHPAGSRLPLVPQKSRLDISPTSSRLPLVRQKSRLDRIAMLRQTGASSLSLVSSYKENGAVSVITEGSSHLAKIRGIVSFYPPTDYTQTREQRRATCARTDQQLPAVFTQLFDDSYLQPPALDLAHPWLSPGVAPTEMLKALPDDIVIFCCEWDMLLAEGERFRDKLKYDLGKRVHYHCVPGVPHAWDKAPNPLRESPGAREQYMVACRELKRMFEIEDDDAKSGDEV</sequence>
<dbReference type="RefSeq" id="XP_033388047.1">
    <property type="nucleotide sequence ID" value="XM_033527191.1"/>
</dbReference>
<accession>A0A6A5Y2M4</accession>
<dbReference type="Proteomes" id="UP000799778">
    <property type="component" value="Unassembled WGS sequence"/>
</dbReference>
<dbReference type="PANTHER" id="PTHR48081">
    <property type="entry name" value="AB HYDROLASE SUPERFAMILY PROTEIN C4A8.06C"/>
    <property type="match status" value="1"/>
</dbReference>
<dbReference type="InterPro" id="IPR029058">
    <property type="entry name" value="AB_hydrolase_fold"/>
</dbReference>
<dbReference type="AlphaFoldDB" id="A0A6A5Y2M4"/>
<dbReference type="Gene3D" id="3.40.50.1820">
    <property type="entry name" value="alpha/beta hydrolase"/>
    <property type="match status" value="2"/>
</dbReference>
<protein>
    <submittedName>
        <fullName evidence="3">Alpha/beta-hydrolase</fullName>
    </submittedName>
</protein>
<dbReference type="InterPro" id="IPR013094">
    <property type="entry name" value="AB_hydrolase_3"/>
</dbReference>
<evidence type="ECO:0000313" key="3">
    <source>
        <dbReference type="EMBL" id="KAF2019708.1"/>
    </source>
</evidence>
<organism evidence="3 4">
    <name type="scientific">Aaosphaeria arxii CBS 175.79</name>
    <dbReference type="NCBI Taxonomy" id="1450172"/>
    <lineage>
        <taxon>Eukaryota</taxon>
        <taxon>Fungi</taxon>
        <taxon>Dikarya</taxon>
        <taxon>Ascomycota</taxon>
        <taxon>Pezizomycotina</taxon>
        <taxon>Dothideomycetes</taxon>
        <taxon>Pleosporomycetidae</taxon>
        <taxon>Pleosporales</taxon>
        <taxon>Pleosporales incertae sedis</taxon>
        <taxon>Aaosphaeria</taxon>
    </lineage>
</organism>
<dbReference type="SUPFAM" id="SSF53474">
    <property type="entry name" value="alpha/beta-Hydrolases"/>
    <property type="match status" value="1"/>
</dbReference>
<evidence type="ECO:0000313" key="4">
    <source>
        <dbReference type="Proteomes" id="UP000799778"/>
    </source>
</evidence>
<evidence type="ECO:0000256" key="1">
    <source>
        <dbReference type="ARBA" id="ARBA00022801"/>
    </source>
</evidence>
<dbReference type="PANTHER" id="PTHR48081:SF8">
    <property type="entry name" value="ALPHA_BETA HYDROLASE FOLD-3 DOMAIN-CONTAINING PROTEIN-RELATED"/>
    <property type="match status" value="1"/>
</dbReference>
<dbReference type="InterPro" id="IPR050300">
    <property type="entry name" value="GDXG_lipolytic_enzyme"/>
</dbReference>
<keyword evidence="1 3" id="KW-0378">Hydrolase</keyword>
<dbReference type="GO" id="GO:0016787">
    <property type="term" value="F:hydrolase activity"/>
    <property type="evidence" value="ECO:0007669"/>
    <property type="project" value="UniProtKB-KW"/>
</dbReference>
<dbReference type="OrthoDB" id="433474at2759"/>
<feature type="domain" description="Alpha/beta hydrolase fold-3" evidence="2">
    <location>
        <begin position="266"/>
        <end position="384"/>
    </location>
</feature>